<protein>
    <submittedName>
        <fullName evidence="10">Peptidase</fullName>
    </submittedName>
</protein>
<evidence type="ECO:0000256" key="1">
    <source>
        <dbReference type="ARBA" id="ARBA00001947"/>
    </source>
</evidence>
<dbReference type="GO" id="GO:0005886">
    <property type="term" value="C:plasma membrane"/>
    <property type="evidence" value="ECO:0000318"/>
    <property type="project" value="GO_Central"/>
</dbReference>
<name>A0A2A6C1S1_PRIPA</name>
<evidence type="ECO:0000256" key="5">
    <source>
        <dbReference type="ARBA" id="ARBA00022801"/>
    </source>
</evidence>
<proteinExistence type="inferred from homology"/>
<dbReference type="PROSITE" id="PS51885">
    <property type="entry name" value="NEPRILYSIN"/>
    <property type="match status" value="2"/>
</dbReference>
<keyword evidence="9" id="KW-0812">Transmembrane</keyword>
<reference evidence="10" key="2">
    <citation type="submission" date="2022-06" db="UniProtKB">
        <authorList>
            <consortium name="EnsemblMetazoa"/>
        </authorList>
    </citation>
    <scope>IDENTIFICATION</scope>
    <source>
        <strain evidence="10">PS312</strain>
    </source>
</reference>
<keyword evidence="9" id="KW-1133">Transmembrane helix</keyword>
<organism evidence="10 11">
    <name type="scientific">Pristionchus pacificus</name>
    <name type="common">Parasitic nematode worm</name>
    <dbReference type="NCBI Taxonomy" id="54126"/>
    <lineage>
        <taxon>Eukaryota</taxon>
        <taxon>Metazoa</taxon>
        <taxon>Ecdysozoa</taxon>
        <taxon>Nematoda</taxon>
        <taxon>Chromadorea</taxon>
        <taxon>Rhabditida</taxon>
        <taxon>Rhabditina</taxon>
        <taxon>Diplogasteromorpha</taxon>
        <taxon>Diplogasteroidea</taxon>
        <taxon>Neodiplogasteridae</taxon>
        <taxon>Pristionchus</taxon>
    </lineage>
</organism>
<dbReference type="PANTHER" id="PTHR11733">
    <property type="entry name" value="ZINC METALLOPROTEASE FAMILY M13 NEPRILYSIN-RELATED"/>
    <property type="match status" value="1"/>
</dbReference>
<dbReference type="InterPro" id="IPR000718">
    <property type="entry name" value="Peptidase_M13"/>
</dbReference>
<evidence type="ECO:0000256" key="6">
    <source>
        <dbReference type="ARBA" id="ARBA00022833"/>
    </source>
</evidence>
<dbReference type="Pfam" id="PF05649">
    <property type="entry name" value="Peptidase_M13_N"/>
    <property type="match status" value="3"/>
</dbReference>
<evidence type="ECO:0000256" key="7">
    <source>
        <dbReference type="ARBA" id="ARBA00023049"/>
    </source>
</evidence>
<dbReference type="SUPFAM" id="SSF55486">
    <property type="entry name" value="Metalloproteases ('zincins'), catalytic domain"/>
    <property type="match status" value="2"/>
</dbReference>
<keyword evidence="11" id="KW-1185">Reference proteome</keyword>
<dbReference type="PRINTS" id="PR00786">
    <property type="entry name" value="NEPRILYSIN"/>
</dbReference>
<evidence type="ECO:0000256" key="9">
    <source>
        <dbReference type="SAM" id="Phobius"/>
    </source>
</evidence>
<keyword evidence="7" id="KW-0482">Metalloprotease</keyword>
<evidence type="ECO:0000313" key="11">
    <source>
        <dbReference type="Proteomes" id="UP000005239"/>
    </source>
</evidence>
<gene>
    <name evidence="10" type="primary">WBGene00280556</name>
</gene>
<dbReference type="InterPro" id="IPR018497">
    <property type="entry name" value="Peptidase_M13_C"/>
</dbReference>
<feature type="transmembrane region" description="Helical" evidence="9">
    <location>
        <begin position="53"/>
        <end position="74"/>
    </location>
</feature>
<keyword evidence="4" id="KW-0479">Metal-binding</keyword>
<reference evidence="11" key="1">
    <citation type="journal article" date="2008" name="Nat. Genet.">
        <title>The Pristionchus pacificus genome provides a unique perspective on nematode lifestyle and parasitism.</title>
        <authorList>
            <person name="Dieterich C."/>
            <person name="Clifton S.W."/>
            <person name="Schuster L.N."/>
            <person name="Chinwalla A."/>
            <person name="Delehaunty K."/>
            <person name="Dinkelacker I."/>
            <person name="Fulton L."/>
            <person name="Fulton R."/>
            <person name="Godfrey J."/>
            <person name="Minx P."/>
            <person name="Mitreva M."/>
            <person name="Roeseler W."/>
            <person name="Tian H."/>
            <person name="Witte H."/>
            <person name="Yang S.P."/>
            <person name="Wilson R.K."/>
            <person name="Sommer R.J."/>
        </authorList>
    </citation>
    <scope>NUCLEOTIDE SEQUENCE [LARGE SCALE GENOMIC DNA]</scope>
    <source>
        <strain evidence="11">PS312</strain>
    </source>
</reference>
<feature type="transmembrane region" description="Helical" evidence="9">
    <location>
        <begin position="1303"/>
        <end position="1320"/>
    </location>
</feature>
<dbReference type="InterPro" id="IPR042089">
    <property type="entry name" value="Peptidase_M13_dom_2"/>
</dbReference>
<feature type="region of interest" description="Disordered" evidence="8">
    <location>
        <begin position="91"/>
        <end position="110"/>
    </location>
</feature>
<evidence type="ECO:0000256" key="2">
    <source>
        <dbReference type="ARBA" id="ARBA00007357"/>
    </source>
</evidence>
<evidence type="ECO:0000313" key="10">
    <source>
        <dbReference type="EnsemblMetazoa" id="PPA42187.1"/>
    </source>
</evidence>
<comment type="cofactor">
    <cofactor evidence="1">
        <name>Zn(2+)</name>
        <dbReference type="ChEBI" id="CHEBI:29105"/>
    </cofactor>
</comment>
<dbReference type="CDD" id="cd08662">
    <property type="entry name" value="M13"/>
    <property type="match status" value="2"/>
</dbReference>
<keyword evidence="6" id="KW-0862">Zinc</keyword>
<feature type="compositionally biased region" description="Low complexity" evidence="8">
    <location>
        <begin position="91"/>
        <end position="103"/>
    </location>
</feature>
<dbReference type="Gene3D" id="1.10.1380.10">
    <property type="entry name" value="Neutral endopeptidase , domain2"/>
    <property type="match status" value="2"/>
</dbReference>
<accession>A0A2A6C1S1</accession>
<accession>A0A8R1UYT1</accession>
<dbReference type="GO" id="GO:0046872">
    <property type="term" value="F:metal ion binding"/>
    <property type="evidence" value="ECO:0007669"/>
    <property type="project" value="UniProtKB-KW"/>
</dbReference>
<dbReference type="InterPro" id="IPR024079">
    <property type="entry name" value="MetalloPept_cat_dom_sf"/>
</dbReference>
<evidence type="ECO:0000256" key="4">
    <source>
        <dbReference type="ARBA" id="ARBA00022723"/>
    </source>
</evidence>
<evidence type="ECO:0000256" key="8">
    <source>
        <dbReference type="SAM" id="MobiDB-lite"/>
    </source>
</evidence>
<keyword evidence="5" id="KW-0378">Hydrolase</keyword>
<dbReference type="EnsemblMetazoa" id="PPA42187.1">
    <property type="protein sequence ID" value="PPA42187.1"/>
    <property type="gene ID" value="WBGene00280556"/>
</dbReference>
<dbReference type="PANTHER" id="PTHR11733:SF240">
    <property type="entry name" value="GH14155P-RELATED"/>
    <property type="match status" value="1"/>
</dbReference>
<dbReference type="OrthoDB" id="6475849at2759"/>
<evidence type="ECO:0000256" key="3">
    <source>
        <dbReference type="ARBA" id="ARBA00022670"/>
    </source>
</evidence>
<dbReference type="GO" id="GO:0004222">
    <property type="term" value="F:metalloendopeptidase activity"/>
    <property type="evidence" value="ECO:0000318"/>
    <property type="project" value="GO_Central"/>
</dbReference>
<dbReference type="Gene3D" id="3.40.390.10">
    <property type="entry name" value="Collagenase (Catalytic Domain)"/>
    <property type="match status" value="2"/>
</dbReference>
<dbReference type="Proteomes" id="UP000005239">
    <property type="component" value="Unassembled WGS sequence"/>
</dbReference>
<comment type="similarity">
    <text evidence="2">Belongs to the peptidase M13 family.</text>
</comment>
<keyword evidence="3" id="KW-0645">Protease</keyword>
<dbReference type="Pfam" id="PF01431">
    <property type="entry name" value="Peptidase_M13"/>
    <property type="match status" value="2"/>
</dbReference>
<dbReference type="InterPro" id="IPR008753">
    <property type="entry name" value="Peptidase_M13_N"/>
</dbReference>
<dbReference type="GO" id="GO:0016485">
    <property type="term" value="P:protein processing"/>
    <property type="evidence" value="ECO:0000318"/>
    <property type="project" value="GO_Central"/>
</dbReference>
<sequence>MCLVLLQCDNVIGQAARMSVADKNRGASLILQENHSHDQGAEDRLRLKNFNKIALVVVFLGTLGMSIASFITVLNIQDTINAQFSTADPSVTTTTTTVKPTDTLQPAKPIANNDPRYPAYKGIMDLLSSWMNTTIDPCDDFYAYTCGAGKSGQAMSFDLSDNQITDSMVKVLRQPADSFNNDPLPVRQLKWFYDVCLQDRYEKDFLARSVRIFNDLKAANPGVGFPALYPDQITPATAEALSQFLGYQVGINGITTLVDVGVDTDWKDPHNAKGGYAFLVDQPQPVFVPTFYTKMYDIFQEDVVEMFLDIINSGAKLLNIPNVDQKQALKDAQDMAQFDYDLATKYSTDETTRRQYARSYNPYSVDGLQKLAPFLNWKTYFNKALVPVKKTVDGSFRSVVMEVDNLAALSADVISGTLKSRTINNYLYTIALDRNYLPDPDAIRKKSAHLNEYRRPKQAINRKLRRSPKVDPMALAIEGDFTARENSCQGLTSSFLMWANTRVYVDANYPTQKDKDDVREQTNSIIRSILVAFRAQIDLLDWMSAASKRGAYQKIDNLVVNIAFPDWVLDDARLTSYYTNLNTKQSDNYLTQVDQLLSFGLYEDFAPLINGSPADRTDFSGPAAITNAWYQPEVNSITFPGGILHAPFYDYNYPAAINYGGLGVIAGHELTHGFDDEGVQWEGTGILNSWMDDNSTKSFTKMAQCVVDEYSSFCPLGKGLPCVDGAQTQGENIADNGGIQAAYKAFKAYEALNGPDPLLPGDASLYNADQLFFIGFAQVWCQFPPTASSLLTQILVDPHSPSLYRVLGTVQNIPAFQKAFNCPLTSTYAPVDHCNVWTSEPTSGIMAIGAPLNDKGEPIVKDNEVNVAPVDRISPQDMDKYSAYQNSLATLKASANLSVDPCDDFYHYSCGAFPGAKTTFNDLDQENYKVINNKINDPDYQTTLAASTALTKMKTLYDACKAEAKKSTIKDVDYFKPKMDKFRTLLTQPIPLIGGAGVPKVTPKNYGDTLGWLSFTLGVDTLISPGVDSNWIDPQSTTPGATNGYQLFVDEPSPYKTHTFYEDGNWRSQKASYKNTVKHVVEAYVKTDATAKLPNNYDDMIDDALELERTIAIDYSRNDQERRVFQPQWNPMKLNQFPATVDWNALWAQSPKEGQDWITANKDIVLNEPQKTPALFDFLKAKNDDTMVVNYLFIRLLLAYSGLIPCSNGKCVAVMKELSIKQLPDHLGKEMLAMSADPKKYSIAIAFPVVVIFCPPSHLSTRKTPREWDALMRQVGVMPEAQGRVYVDAKYPTDNDRQTIKKFVVVIVVVIVFMLSCYCSRVTMGVMQNIVDAMKGMIEQLDWMGNESKKSAIEKMNYLQVNVAFPDWIIDNPQLDLQFDELVFTNDDSYYSMLDKITVYSIAQDFHKLTKLKADRTQFSGQIAVVNAFYSDERNCITFPAGILQQPFFDINYPAGLNYGGLGVVAGHELTHGFDDKGVQWDFDGRLNSWMDEDSQAGFNKMAQCVIDEYSQFCPLPADRSPNCTNGVQTQGENIADNGGIHSAWRAYQSHIELDGSDPLFMDRVYSQYTENQMYFLNFAQVWCMQKTYLTESYVSGRLMTDAHALGPYRVLGTLQNTLAFQANWNCARGSTYAPDSHCSVWVPTVMA</sequence>
<keyword evidence="9" id="KW-0472">Membrane</keyword>